<dbReference type="eggNOG" id="COG1192">
    <property type="taxonomic scope" value="Bacteria"/>
</dbReference>
<sequence>MLHFCRGPRCMHARLRQVAGINPHARKTLARIRNACEQRGMKYLFVNTKGGVGKSTLATAFAVYLHDAGRRVAVLDADEQLHSARAIAEAEPGITVVAEFEPNKIPDTITRLADQHDDVVCDAPARLSDETREMMVMADVAIFPMEPTIKCLRSTKESIEVLNYARTVTGGKPEHAWLVLNKAKKRTRLFREVEKLAPSLGLIVATEPIRDLQAFPEADQQGTVVLRVKSDSPSFEKAKSDLKGLFGQIAEV</sequence>
<dbReference type="STRING" id="243090.RB4087"/>
<dbReference type="CDD" id="cd02042">
    <property type="entry name" value="ParAB_family"/>
    <property type="match status" value="1"/>
</dbReference>
<dbReference type="InterPro" id="IPR002586">
    <property type="entry name" value="CobQ/CobB/MinD/ParA_Nub-bd_dom"/>
</dbReference>
<dbReference type="GO" id="GO:0016887">
    <property type="term" value="F:ATP hydrolysis activity"/>
    <property type="evidence" value="ECO:0000318"/>
    <property type="project" value="GO_Central"/>
</dbReference>
<feature type="domain" description="CobQ/CobB/MinD/ParA nucleotide binding" evidence="1">
    <location>
        <begin position="44"/>
        <end position="222"/>
    </location>
</feature>
<dbReference type="InterPro" id="IPR027417">
    <property type="entry name" value="P-loop_NTPase"/>
</dbReference>
<dbReference type="GO" id="GO:0005829">
    <property type="term" value="C:cytosol"/>
    <property type="evidence" value="ECO:0000318"/>
    <property type="project" value="GO_Central"/>
</dbReference>
<protein>
    <submittedName>
        <fullName evidence="2">Probable partition protein</fullName>
    </submittedName>
</protein>
<proteinExistence type="predicted"/>
<dbReference type="PATRIC" id="fig|243090.15.peg.1902"/>
<dbReference type="InParanoid" id="Q7UT61"/>
<dbReference type="KEGG" id="rba:RB4087"/>
<dbReference type="AlphaFoldDB" id="Q7UT61"/>
<dbReference type="Gene3D" id="3.40.50.300">
    <property type="entry name" value="P-loop containing nucleotide triphosphate hydrolases"/>
    <property type="match status" value="1"/>
</dbReference>
<evidence type="ECO:0000259" key="1">
    <source>
        <dbReference type="Pfam" id="PF01656"/>
    </source>
</evidence>
<dbReference type="EnsemblBacteria" id="CAD73577">
    <property type="protein sequence ID" value="CAD73577"/>
    <property type="gene ID" value="RB4087"/>
</dbReference>
<dbReference type="HOGENOM" id="CLU_1102129_0_0_0"/>
<organism evidence="2 3">
    <name type="scientific">Rhodopirellula baltica (strain DSM 10527 / NCIMB 13988 / SH1)</name>
    <dbReference type="NCBI Taxonomy" id="243090"/>
    <lineage>
        <taxon>Bacteria</taxon>
        <taxon>Pseudomonadati</taxon>
        <taxon>Planctomycetota</taxon>
        <taxon>Planctomycetia</taxon>
        <taxon>Pirellulales</taxon>
        <taxon>Pirellulaceae</taxon>
        <taxon>Rhodopirellula</taxon>
    </lineage>
</organism>
<dbReference type="PANTHER" id="PTHR13696">
    <property type="entry name" value="P-LOOP CONTAINING NUCLEOSIDE TRIPHOSPHATE HYDROLASE"/>
    <property type="match status" value="1"/>
</dbReference>
<name>Q7UT61_RHOBA</name>
<dbReference type="EMBL" id="BX294139">
    <property type="protein sequence ID" value="CAD73577.1"/>
    <property type="molecule type" value="Genomic_DNA"/>
</dbReference>
<dbReference type="Proteomes" id="UP000001025">
    <property type="component" value="Chromosome"/>
</dbReference>
<keyword evidence="3" id="KW-1185">Reference proteome</keyword>
<dbReference type="Pfam" id="PF01656">
    <property type="entry name" value="CbiA"/>
    <property type="match status" value="1"/>
</dbReference>
<dbReference type="OrthoDB" id="9804460at2"/>
<dbReference type="SUPFAM" id="SSF52540">
    <property type="entry name" value="P-loop containing nucleoside triphosphate hydrolases"/>
    <property type="match status" value="1"/>
</dbReference>
<reference evidence="2 3" key="1">
    <citation type="journal article" date="2003" name="Proc. Natl. Acad. Sci. U.S.A.">
        <title>Complete genome sequence of the marine planctomycete Pirellula sp. strain 1.</title>
        <authorList>
            <person name="Gloeckner F.O."/>
            <person name="Kube M."/>
            <person name="Bauer M."/>
            <person name="Teeling H."/>
            <person name="Lombardot T."/>
            <person name="Ludwig W."/>
            <person name="Gade D."/>
            <person name="Beck A."/>
            <person name="Borzym K."/>
            <person name="Heitmann K."/>
            <person name="Rabus R."/>
            <person name="Schlesner H."/>
            <person name="Amann R."/>
            <person name="Reinhardt R."/>
        </authorList>
    </citation>
    <scope>NUCLEOTIDE SEQUENCE [LARGE SCALE GENOMIC DNA]</scope>
    <source>
        <strain evidence="3">DSM 10527 / NCIMB 13988 / SH1</strain>
    </source>
</reference>
<dbReference type="PANTHER" id="PTHR13696:SF99">
    <property type="entry name" value="COBYRINIC ACID AC-DIAMIDE SYNTHASE"/>
    <property type="match status" value="1"/>
</dbReference>
<gene>
    <name evidence="2" type="ordered locus">RB4087</name>
</gene>
<dbReference type="GO" id="GO:0005524">
    <property type="term" value="F:ATP binding"/>
    <property type="evidence" value="ECO:0000318"/>
    <property type="project" value="GO_Central"/>
</dbReference>
<evidence type="ECO:0000313" key="3">
    <source>
        <dbReference type="Proteomes" id="UP000001025"/>
    </source>
</evidence>
<dbReference type="InterPro" id="IPR050678">
    <property type="entry name" value="DNA_Partitioning_ATPase"/>
</dbReference>
<evidence type="ECO:0000313" key="2">
    <source>
        <dbReference type="EMBL" id="CAD73577.1"/>
    </source>
</evidence>
<accession>Q7UT61</accession>
<dbReference type="GO" id="GO:0009898">
    <property type="term" value="C:cytoplasmic side of plasma membrane"/>
    <property type="evidence" value="ECO:0000318"/>
    <property type="project" value="GO_Central"/>
</dbReference>